<dbReference type="Gene3D" id="3.40.50.850">
    <property type="entry name" value="Isochorismatase-like"/>
    <property type="match status" value="1"/>
</dbReference>
<dbReference type="EMBL" id="PTQR01000131">
    <property type="protein sequence ID" value="TKX18188.1"/>
    <property type="molecule type" value="Genomic_DNA"/>
</dbReference>
<dbReference type="Proteomes" id="UP000308133">
    <property type="component" value="Unassembled WGS sequence"/>
</dbReference>
<evidence type="ECO:0000313" key="5">
    <source>
        <dbReference type="EMBL" id="TKX18188.1"/>
    </source>
</evidence>
<keyword evidence="3" id="KW-0732">Signal</keyword>
<name>A0A4U7AJT4_9PEZI</name>
<evidence type="ECO:0000256" key="1">
    <source>
        <dbReference type="ARBA" id="ARBA00006336"/>
    </source>
</evidence>
<reference evidence="5 6" key="1">
    <citation type="submission" date="2018-02" db="EMBL/GenBank/DDBJ databases">
        <title>Draft genome sequences of Elsinoe sp., causing black scab on jojoba.</title>
        <authorList>
            <person name="Stodart B."/>
            <person name="Jeffress S."/>
            <person name="Ash G."/>
            <person name="Arun Chinnappa K."/>
        </authorList>
    </citation>
    <scope>NUCLEOTIDE SEQUENCE [LARGE SCALE GENOMIC DNA]</scope>
    <source>
        <strain evidence="5 6">Hillstone_2</strain>
    </source>
</reference>
<evidence type="ECO:0000256" key="2">
    <source>
        <dbReference type="ARBA" id="ARBA00022801"/>
    </source>
</evidence>
<dbReference type="Pfam" id="PF00857">
    <property type="entry name" value="Isochorismatase"/>
    <property type="match status" value="1"/>
</dbReference>
<dbReference type="PANTHER" id="PTHR43540:SF1">
    <property type="entry name" value="ISOCHORISMATASE HYDROLASE"/>
    <property type="match status" value="1"/>
</dbReference>
<evidence type="ECO:0000313" key="6">
    <source>
        <dbReference type="Proteomes" id="UP000308133"/>
    </source>
</evidence>
<dbReference type="InterPro" id="IPR050272">
    <property type="entry name" value="Isochorismatase-like_hydrls"/>
</dbReference>
<protein>
    <submittedName>
        <fullName evidence="5">Isochorismatase-like protein 9</fullName>
    </submittedName>
</protein>
<feature type="chain" id="PRO_5020530993" evidence="3">
    <location>
        <begin position="26"/>
        <end position="242"/>
    </location>
</feature>
<keyword evidence="2" id="KW-0378">Hydrolase</keyword>
<comment type="similarity">
    <text evidence="1">Belongs to the isochorismatase family.</text>
</comment>
<organism evidence="5 6">
    <name type="scientific">Elsinoe australis</name>
    <dbReference type="NCBI Taxonomy" id="40998"/>
    <lineage>
        <taxon>Eukaryota</taxon>
        <taxon>Fungi</taxon>
        <taxon>Dikarya</taxon>
        <taxon>Ascomycota</taxon>
        <taxon>Pezizomycotina</taxon>
        <taxon>Dothideomycetes</taxon>
        <taxon>Dothideomycetidae</taxon>
        <taxon>Myriangiales</taxon>
        <taxon>Elsinoaceae</taxon>
        <taxon>Elsinoe</taxon>
    </lineage>
</organism>
<feature type="signal peptide" evidence="3">
    <location>
        <begin position="1"/>
        <end position="25"/>
    </location>
</feature>
<dbReference type="PANTHER" id="PTHR43540">
    <property type="entry name" value="PEROXYUREIDOACRYLATE/UREIDOACRYLATE AMIDOHYDROLASE-RELATED"/>
    <property type="match status" value="1"/>
</dbReference>
<evidence type="ECO:0000259" key="4">
    <source>
        <dbReference type="Pfam" id="PF00857"/>
    </source>
</evidence>
<dbReference type="AlphaFoldDB" id="A0A4U7AJT4"/>
<dbReference type="CDD" id="cd00431">
    <property type="entry name" value="cysteine_hydrolases"/>
    <property type="match status" value="1"/>
</dbReference>
<sequence length="242" mass="25703">MRFSNFCGATLFAALSAAQAPGYNGFPIFIPSTVPSNETLSFGSNYAVLNLDLINGIVGSVVNTSQGDAFISNTARWIDAVHALNPPPLSIFTRIFFSTPQKPEIGPKAPFAQVGGALGTSDDPLTQIYPAFNVEENDAVLTKIRYYAGAGNALEEILSSQGIDTVVLSGIRTSGVIISTAYRLFDLDYKVYVIANNTIESPPDTPDINNNILSGILPKLPVDVITIEQALAALNQSGPATY</sequence>
<dbReference type="InterPro" id="IPR000868">
    <property type="entry name" value="Isochorismatase-like_dom"/>
</dbReference>
<proteinExistence type="inferred from homology"/>
<dbReference type="GO" id="GO:0016787">
    <property type="term" value="F:hydrolase activity"/>
    <property type="evidence" value="ECO:0007669"/>
    <property type="project" value="UniProtKB-KW"/>
</dbReference>
<feature type="domain" description="Isochorismatase-like" evidence="4">
    <location>
        <begin position="47"/>
        <end position="205"/>
    </location>
</feature>
<evidence type="ECO:0000256" key="3">
    <source>
        <dbReference type="SAM" id="SignalP"/>
    </source>
</evidence>
<dbReference type="InterPro" id="IPR036380">
    <property type="entry name" value="Isochorismatase-like_sf"/>
</dbReference>
<comment type="caution">
    <text evidence="5">The sequence shown here is derived from an EMBL/GenBank/DDBJ whole genome shotgun (WGS) entry which is preliminary data.</text>
</comment>
<gene>
    <name evidence="5" type="ORF">C1H76_9661</name>
</gene>
<accession>A0A4U7AJT4</accession>
<dbReference type="SUPFAM" id="SSF52499">
    <property type="entry name" value="Isochorismatase-like hydrolases"/>
    <property type="match status" value="1"/>
</dbReference>